<reference evidence="3 4" key="1">
    <citation type="journal article" date="2010" name="Stand. Genomic Sci.">
        <title>Complete genome sequence of Ferrimonas balearica type strain (PAT).</title>
        <authorList>
            <person name="Nolan M."/>
            <person name="Sikorski J."/>
            <person name="Davenport K."/>
            <person name="Lucas S."/>
            <person name="Glavina Del Rio T."/>
            <person name="Tice H."/>
            <person name="Cheng J."/>
            <person name="Goodwin L."/>
            <person name="Pitluck S."/>
            <person name="Liolios K."/>
            <person name="Ivanova N."/>
            <person name="Mavromatis K."/>
            <person name="Ovchinnikova G."/>
            <person name="Pati A."/>
            <person name="Chen A."/>
            <person name="Palaniappan K."/>
            <person name="Land M."/>
            <person name="Hauser L."/>
            <person name="Chang Y."/>
            <person name="Jeffries C."/>
            <person name="Tapia R."/>
            <person name="Brettin T."/>
            <person name="Detter J."/>
            <person name="Han C."/>
            <person name="Yasawong M."/>
            <person name="Rohde M."/>
            <person name="Tindall B."/>
            <person name="Goker M."/>
            <person name="Woyke T."/>
            <person name="Bristow J."/>
            <person name="Eisen J."/>
            <person name="Markowitz V."/>
            <person name="Hugenholtz P."/>
            <person name="Kyrpides N."/>
            <person name="Klenk H."/>
            <person name="Lapidus A."/>
        </authorList>
    </citation>
    <scope>NUCLEOTIDE SEQUENCE [LARGE SCALE GENOMIC DNA]</scope>
    <source>
        <strain evidence="4">DSM 9799 / CCM 4581 / KCTC 23876 / PAT</strain>
    </source>
</reference>
<dbReference type="GO" id="GO:0005886">
    <property type="term" value="C:plasma membrane"/>
    <property type="evidence" value="ECO:0007669"/>
    <property type="project" value="UniProtKB-ARBA"/>
</dbReference>
<dbReference type="EMBL" id="CP002209">
    <property type="protein sequence ID" value="ADN75076.1"/>
    <property type="molecule type" value="Genomic_DNA"/>
</dbReference>
<dbReference type="eggNOG" id="COG1238">
    <property type="taxonomic scope" value="Bacteria"/>
</dbReference>
<dbReference type="PANTHER" id="PTHR42709">
    <property type="entry name" value="ALKALINE PHOSPHATASE LIKE PROTEIN"/>
    <property type="match status" value="1"/>
</dbReference>
<sequence length="146" mass="15697">MFTSLTLWGLFASAFISATLAPGGSEAVLAYLVNQGEWALLLLLLVATVGNTLGSLTSYLIGRVVHSHKTPEQLLSGRESRVLGWVERHGIWSLLLAWLPGIGDAIPLLAGWFRFPILFSTLLIFTGKFLRYSVVAGVTLGVLGTA</sequence>
<evidence type="ECO:0000259" key="2">
    <source>
        <dbReference type="Pfam" id="PF09335"/>
    </source>
</evidence>
<dbReference type="KEGG" id="fbl:Fbal_0867"/>
<evidence type="ECO:0000313" key="3">
    <source>
        <dbReference type="EMBL" id="ADN75076.1"/>
    </source>
</evidence>
<dbReference type="GeneID" id="67181116"/>
<dbReference type="AlphaFoldDB" id="E1ST20"/>
<organism evidence="3 4">
    <name type="scientific">Ferrimonas balearica (strain DSM 9799 / CCM 4581 / KCTC 23876 / PAT)</name>
    <dbReference type="NCBI Taxonomy" id="550540"/>
    <lineage>
        <taxon>Bacteria</taxon>
        <taxon>Pseudomonadati</taxon>
        <taxon>Pseudomonadota</taxon>
        <taxon>Gammaproteobacteria</taxon>
        <taxon>Alteromonadales</taxon>
        <taxon>Ferrimonadaceae</taxon>
        <taxon>Ferrimonas</taxon>
    </lineage>
</organism>
<proteinExistence type="predicted"/>
<keyword evidence="4" id="KW-1185">Reference proteome</keyword>
<gene>
    <name evidence="3" type="ordered locus">Fbal_0867</name>
</gene>
<protein>
    <recommendedName>
        <fullName evidence="2">VTT domain-containing protein</fullName>
    </recommendedName>
</protein>
<keyword evidence="1" id="KW-0472">Membrane</keyword>
<dbReference type="OrthoDB" id="9814483at2"/>
<dbReference type="InterPro" id="IPR032816">
    <property type="entry name" value="VTT_dom"/>
</dbReference>
<evidence type="ECO:0000256" key="1">
    <source>
        <dbReference type="SAM" id="Phobius"/>
    </source>
</evidence>
<dbReference type="PANTHER" id="PTHR42709:SF4">
    <property type="entry name" value="INNER MEMBRANE PROTEIN YQAA"/>
    <property type="match status" value="1"/>
</dbReference>
<evidence type="ECO:0000313" key="4">
    <source>
        <dbReference type="Proteomes" id="UP000006683"/>
    </source>
</evidence>
<name>E1ST20_FERBD</name>
<dbReference type="Proteomes" id="UP000006683">
    <property type="component" value="Chromosome"/>
</dbReference>
<accession>E1ST20</accession>
<dbReference type="Pfam" id="PF09335">
    <property type="entry name" value="VTT_dom"/>
    <property type="match status" value="1"/>
</dbReference>
<dbReference type="STRING" id="550540.Fbal_0867"/>
<dbReference type="HOGENOM" id="CLU_125997_1_0_6"/>
<dbReference type="InterPro" id="IPR051311">
    <property type="entry name" value="DedA_domain"/>
</dbReference>
<keyword evidence="1" id="KW-0812">Transmembrane</keyword>
<keyword evidence="1" id="KW-1133">Transmembrane helix</keyword>
<dbReference type="RefSeq" id="WP_013344382.1">
    <property type="nucleotide sequence ID" value="NC_014541.1"/>
</dbReference>
<feature type="transmembrane region" description="Helical" evidence="1">
    <location>
        <begin position="39"/>
        <end position="61"/>
    </location>
</feature>
<feature type="domain" description="VTT" evidence="2">
    <location>
        <begin position="39"/>
        <end position="137"/>
    </location>
</feature>